<sequence length="77" mass="8764">MLIDTLYSKGSLLHLFPRVLGHEGIGYISLGEVLIFIYTLYLSKSTSMYCRVVESIGRVRDLIEGDLVIPTNLREFQ</sequence>
<keyword evidence="1" id="KW-1133">Transmembrane helix</keyword>
<name>A0A6N2KVQ5_SALVM</name>
<proteinExistence type="predicted"/>
<accession>A0A6N2KVQ5</accession>
<evidence type="ECO:0000313" key="2">
    <source>
        <dbReference type="EMBL" id="VFU27313.1"/>
    </source>
</evidence>
<keyword evidence="1" id="KW-0472">Membrane</keyword>
<organism evidence="2">
    <name type="scientific">Salix viminalis</name>
    <name type="common">Common osier</name>
    <name type="synonym">Basket willow</name>
    <dbReference type="NCBI Taxonomy" id="40686"/>
    <lineage>
        <taxon>Eukaryota</taxon>
        <taxon>Viridiplantae</taxon>
        <taxon>Streptophyta</taxon>
        <taxon>Embryophyta</taxon>
        <taxon>Tracheophyta</taxon>
        <taxon>Spermatophyta</taxon>
        <taxon>Magnoliopsida</taxon>
        <taxon>eudicotyledons</taxon>
        <taxon>Gunneridae</taxon>
        <taxon>Pentapetalae</taxon>
        <taxon>rosids</taxon>
        <taxon>fabids</taxon>
        <taxon>Malpighiales</taxon>
        <taxon>Salicaceae</taxon>
        <taxon>Saliceae</taxon>
        <taxon>Salix</taxon>
    </lineage>
</organism>
<evidence type="ECO:0000256" key="1">
    <source>
        <dbReference type="SAM" id="Phobius"/>
    </source>
</evidence>
<keyword evidence="1" id="KW-0812">Transmembrane</keyword>
<feature type="transmembrane region" description="Helical" evidence="1">
    <location>
        <begin position="24"/>
        <end position="42"/>
    </location>
</feature>
<dbReference type="AlphaFoldDB" id="A0A6N2KVQ5"/>
<dbReference type="EMBL" id="CAADRP010000347">
    <property type="protein sequence ID" value="VFU27313.1"/>
    <property type="molecule type" value="Genomic_DNA"/>
</dbReference>
<protein>
    <submittedName>
        <fullName evidence="2">Uncharacterized protein</fullName>
    </submittedName>
</protein>
<gene>
    <name evidence="2" type="ORF">SVIM_LOCUS80772</name>
</gene>
<reference evidence="2" key="1">
    <citation type="submission" date="2019-03" db="EMBL/GenBank/DDBJ databases">
        <authorList>
            <person name="Mank J."/>
            <person name="Almeida P."/>
        </authorList>
    </citation>
    <scope>NUCLEOTIDE SEQUENCE</scope>
    <source>
        <strain evidence="2">78183</strain>
    </source>
</reference>